<keyword evidence="3" id="KW-0805">Transcription regulation</keyword>
<evidence type="ECO:0000256" key="4">
    <source>
        <dbReference type="ARBA" id="ARBA00023125"/>
    </source>
</evidence>
<dbReference type="EnsemblMetazoa" id="ACUA027193-RA">
    <property type="protein sequence ID" value="ACUA027193-PA"/>
    <property type="gene ID" value="ACUA027193"/>
</dbReference>
<dbReference type="InterPro" id="IPR008984">
    <property type="entry name" value="SMAD_FHA_dom_sf"/>
</dbReference>
<dbReference type="AlphaFoldDB" id="A0A182MVE7"/>
<protein>
    <recommendedName>
        <fullName evidence="13">Fork-head domain-containing protein</fullName>
    </recommendedName>
</protein>
<dbReference type="InterPro" id="IPR030456">
    <property type="entry name" value="TF_fork_head_CS_2"/>
</dbReference>
<dbReference type="VEuPathDB" id="VectorBase:ACUA027193"/>
<dbReference type="PROSITE" id="PS50039">
    <property type="entry name" value="FORK_HEAD_3"/>
    <property type="match status" value="1"/>
</dbReference>
<dbReference type="PROSITE" id="PS50006">
    <property type="entry name" value="FHA_DOMAIN"/>
    <property type="match status" value="1"/>
</dbReference>
<feature type="compositionally biased region" description="Polar residues" evidence="8">
    <location>
        <begin position="163"/>
        <end position="181"/>
    </location>
</feature>
<name>A0A182MVE7_9DIPT</name>
<dbReference type="GO" id="GO:0005634">
    <property type="term" value="C:nucleus"/>
    <property type="evidence" value="ECO:0007669"/>
    <property type="project" value="UniProtKB-SubCell"/>
</dbReference>
<keyword evidence="2" id="KW-0217">Developmental protein</keyword>
<dbReference type="InterPro" id="IPR018122">
    <property type="entry name" value="TF_fork_head_CS_1"/>
</dbReference>
<feature type="region of interest" description="Disordered" evidence="8">
    <location>
        <begin position="159"/>
        <end position="189"/>
    </location>
</feature>
<dbReference type="CDD" id="cd00059">
    <property type="entry name" value="FH_FOX"/>
    <property type="match status" value="1"/>
</dbReference>
<dbReference type="STRING" id="139723.A0A182MVE7"/>
<evidence type="ECO:0000313" key="12">
    <source>
        <dbReference type="Proteomes" id="UP000075883"/>
    </source>
</evidence>
<comment type="subcellular location">
    <subcellularLocation>
        <location evidence="1 7">Nucleus</location>
    </subcellularLocation>
</comment>
<dbReference type="PROSITE" id="PS00657">
    <property type="entry name" value="FORK_HEAD_1"/>
    <property type="match status" value="1"/>
</dbReference>
<dbReference type="SUPFAM" id="SSF49879">
    <property type="entry name" value="SMAD/FHA domain"/>
    <property type="match status" value="1"/>
</dbReference>
<dbReference type="PRINTS" id="PR00053">
    <property type="entry name" value="FORKHEAD"/>
</dbReference>
<dbReference type="PROSITE" id="PS00658">
    <property type="entry name" value="FORK_HEAD_2"/>
    <property type="match status" value="1"/>
</dbReference>
<dbReference type="Proteomes" id="UP000075883">
    <property type="component" value="Unassembled WGS sequence"/>
</dbReference>
<dbReference type="InterPro" id="IPR001766">
    <property type="entry name" value="Fork_head_dom"/>
</dbReference>
<dbReference type="PANTHER" id="PTHR45881">
    <property type="entry name" value="CHECKPOINT SUPPRESSOR 1-LIKE, ISOFORM A-RELATED"/>
    <property type="match status" value="1"/>
</dbReference>
<reference evidence="11" key="2">
    <citation type="submission" date="2020-05" db="UniProtKB">
        <authorList>
            <consortium name="EnsemblMetazoa"/>
        </authorList>
    </citation>
    <scope>IDENTIFICATION</scope>
    <source>
        <strain evidence="11">A-37</strain>
    </source>
</reference>
<dbReference type="InterPro" id="IPR036390">
    <property type="entry name" value="WH_DNA-bd_sf"/>
</dbReference>
<dbReference type="FunFam" id="1.10.10.10:FF:000135">
    <property type="entry name" value="forkhead box protein G1"/>
    <property type="match status" value="1"/>
</dbReference>
<evidence type="ECO:0000259" key="9">
    <source>
        <dbReference type="PROSITE" id="PS50006"/>
    </source>
</evidence>
<dbReference type="InterPro" id="IPR000253">
    <property type="entry name" value="FHA_dom"/>
</dbReference>
<dbReference type="Pfam" id="PF00250">
    <property type="entry name" value="Forkhead"/>
    <property type="match status" value="1"/>
</dbReference>
<evidence type="ECO:0008006" key="13">
    <source>
        <dbReference type="Google" id="ProtNLM"/>
    </source>
</evidence>
<dbReference type="GO" id="GO:0045893">
    <property type="term" value="P:positive regulation of DNA-templated transcription"/>
    <property type="evidence" value="ECO:0007669"/>
    <property type="project" value="UniProtKB-ARBA"/>
</dbReference>
<evidence type="ECO:0000256" key="2">
    <source>
        <dbReference type="ARBA" id="ARBA00022473"/>
    </source>
</evidence>
<evidence type="ECO:0000259" key="10">
    <source>
        <dbReference type="PROSITE" id="PS50039"/>
    </source>
</evidence>
<feature type="region of interest" description="Disordered" evidence="8">
    <location>
        <begin position="203"/>
        <end position="229"/>
    </location>
</feature>
<dbReference type="EMBL" id="AXCM01003500">
    <property type="status" value="NOT_ANNOTATED_CDS"/>
    <property type="molecule type" value="Genomic_DNA"/>
</dbReference>
<evidence type="ECO:0000256" key="7">
    <source>
        <dbReference type="PROSITE-ProRule" id="PRU00089"/>
    </source>
</evidence>
<dbReference type="Gene3D" id="2.60.200.20">
    <property type="match status" value="1"/>
</dbReference>
<feature type="compositionally biased region" description="Basic and acidic residues" evidence="8">
    <location>
        <begin position="203"/>
        <end position="214"/>
    </location>
</feature>
<reference evidence="12" key="1">
    <citation type="submission" date="2013-09" db="EMBL/GenBank/DDBJ databases">
        <title>The Genome Sequence of Anopheles culicifacies species A.</title>
        <authorList>
            <consortium name="The Broad Institute Genomics Platform"/>
            <person name="Neafsey D.E."/>
            <person name="Besansky N."/>
            <person name="Howell P."/>
            <person name="Walton C."/>
            <person name="Young S.K."/>
            <person name="Zeng Q."/>
            <person name="Gargeya S."/>
            <person name="Fitzgerald M."/>
            <person name="Haas B."/>
            <person name="Abouelleil A."/>
            <person name="Allen A.W."/>
            <person name="Alvarado L."/>
            <person name="Arachchi H.M."/>
            <person name="Berlin A.M."/>
            <person name="Chapman S.B."/>
            <person name="Gainer-Dewar J."/>
            <person name="Goldberg J."/>
            <person name="Griggs A."/>
            <person name="Gujja S."/>
            <person name="Hansen M."/>
            <person name="Howarth C."/>
            <person name="Imamovic A."/>
            <person name="Ireland A."/>
            <person name="Larimer J."/>
            <person name="McCowan C."/>
            <person name="Murphy C."/>
            <person name="Pearson M."/>
            <person name="Poon T.W."/>
            <person name="Priest M."/>
            <person name="Roberts A."/>
            <person name="Saif S."/>
            <person name="Shea T."/>
            <person name="Sisk P."/>
            <person name="Sykes S."/>
            <person name="Wortman J."/>
            <person name="Nusbaum C."/>
            <person name="Birren B."/>
        </authorList>
    </citation>
    <scope>NUCLEOTIDE SEQUENCE [LARGE SCALE GENOMIC DNA]</scope>
    <source>
        <strain evidence="12">A-37</strain>
    </source>
</reference>
<feature type="domain" description="FHA" evidence="9">
    <location>
        <begin position="46"/>
        <end position="98"/>
    </location>
</feature>
<dbReference type="PANTHER" id="PTHR45881:SF7">
    <property type="entry name" value="CHECKPOINT SUPPRESSOR 1-LIKE, ISOFORM A-RELATED"/>
    <property type="match status" value="1"/>
</dbReference>
<dbReference type="SMART" id="SM00240">
    <property type="entry name" value="FHA"/>
    <property type="match status" value="1"/>
</dbReference>
<organism evidence="11 12">
    <name type="scientific">Anopheles culicifacies</name>
    <dbReference type="NCBI Taxonomy" id="139723"/>
    <lineage>
        <taxon>Eukaryota</taxon>
        <taxon>Metazoa</taxon>
        <taxon>Ecdysozoa</taxon>
        <taxon>Arthropoda</taxon>
        <taxon>Hexapoda</taxon>
        <taxon>Insecta</taxon>
        <taxon>Pterygota</taxon>
        <taxon>Neoptera</taxon>
        <taxon>Endopterygota</taxon>
        <taxon>Diptera</taxon>
        <taxon>Nematocera</taxon>
        <taxon>Culicoidea</taxon>
        <taxon>Culicidae</taxon>
        <taxon>Anophelinae</taxon>
        <taxon>Anopheles</taxon>
        <taxon>culicifacies species complex</taxon>
    </lineage>
</organism>
<feature type="domain" description="Fork-head" evidence="10">
    <location>
        <begin position="230"/>
        <end position="326"/>
    </location>
</feature>
<keyword evidence="4 7" id="KW-0238">DNA-binding</keyword>
<dbReference type="GO" id="GO:0000978">
    <property type="term" value="F:RNA polymerase II cis-regulatory region sequence-specific DNA binding"/>
    <property type="evidence" value="ECO:0007669"/>
    <property type="project" value="TreeGrafter"/>
</dbReference>
<dbReference type="Gene3D" id="1.10.10.10">
    <property type="entry name" value="Winged helix-like DNA-binding domain superfamily/Winged helix DNA-binding domain"/>
    <property type="match status" value="1"/>
</dbReference>
<dbReference type="GO" id="GO:0000981">
    <property type="term" value="F:DNA-binding transcription factor activity, RNA polymerase II-specific"/>
    <property type="evidence" value="ECO:0007669"/>
    <property type="project" value="TreeGrafter"/>
</dbReference>
<keyword evidence="12" id="KW-1185">Reference proteome</keyword>
<sequence length="378" mass="42657">MEPEKQLIPPTVPQGDGRPEIPEDTFNFIASLFSETNALLITQHRVVVGRVSAKTSVDFPVATSKLISRKHFIIEYSGNQFWLHCLSKNGIYVNDRFLRTSVNPYRLPTTCHMRFPSTSIRLYFGNLVGENPQIGALVPLATLRNFAVHMANSCPLEARSEESQQNLPNELTTNDNLQPTNEPLVPPLIPFDNLSSEQLDVNREQTNDSTHGGDDTLQQTSKRPLSNHAKPPFSYSQLIVQAINASPVKQMTLAEIYSFLKDAYPYFRNHPTGNWKNSIRHNLSLNRFFVKVPRPEYAPRKGCYWRIDATAYCETMENRFLKRKKRIMPPVAVGSDGMASSSSTSSNLPATLLPASPKGEEMSYEADNVFDHFKLKRA</sequence>
<dbReference type="SMART" id="SM00339">
    <property type="entry name" value="FH"/>
    <property type="match status" value="1"/>
</dbReference>
<evidence type="ECO:0000256" key="8">
    <source>
        <dbReference type="SAM" id="MobiDB-lite"/>
    </source>
</evidence>
<dbReference type="InterPro" id="IPR036388">
    <property type="entry name" value="WH-like_DNA-bd_sf"/>
</dbReference>
<evidence type="ECO:0000256" key="6">
    <source>
        <dbReference type="ARBA" id="ARBA00023242"/>
    </source>
</evidence>
<feature type="DNA-binding region" description="Fork-head" evidence="7">
    <location>
        <begin position="230"/>
        <end position="326"/>
    </location>
</feature>
<evidence type="ECO:0000313" key="11">
    <source>
        <dbReference type="EnsemblMetazoa" id="ACUA027193-PA"/>
    </source>
</evidence>
<keyword evidence="5" id="KW-0804">Transcription</keyword>
<proteinExistence type="predicted"/>
<dbReference type="Pfam" id="PF00498">
    <property type="entry name" value="FHA"/>
    <property type="match status" value="1"/>
</dbReference>
<evidence type="ECO:0000256" key="5">
    <source>
        <dbReference type="ARBA" id="ARBA00023163"/>
    </source>
</evidence>
<evidence type="ECO:0000256" key="1">
    <source>
        <dbReference type="ARBA" id="ARBA00004123"/>
    </source>
</evidence>
<evidence type="ECO:0000256" key="3">
    <source>
        <dbReference type="ARBA" id="ARBA00023015"/>
    </source>
</evidence>
<accession>A0A182MVE7</accession>
<dbReference type="SUPFAM" id="SSF46785">
    <property type="entry name" value="Winged helix' DNA-binding domain"/>
    <property type="match status" value="1"/>
</dbReference>
<keyword evidence="6 7" id="KW-0539">Nucleus</keyword>